<evidence type="ECO:0000313" key="4">
    <source>
        <dbReference type="EMBL" id="ORE87108.1"/>
    </source>
</evidence>
<name>A0A1Y1SDN7_9GAMM</name>
<dbReference type="STRING" id="1317117.ATO7_08712"/>
<gene>
    <name evidence="4" type="ORF">ATO7_08712</name>
</gene>
<accession>A0A1Y1SDN7</accession>
<dbReference type="SUPFAM" id="SSF51735">
    <property type="entry name" value="NAD(P)-binding Rossmann-fold domains"/>
    <property type="match status" value="1"/>
</dbReference>
<protein>
    <submittedName>
        <fullName evidence="4">Short chain dehydrogenase/reductase family oxidoreductase</fullName>
    </submittedName>
</protein>
<dbReference type="PRINTS" id="PR00081">
    <property type="entry name" value="GDHRDH"/>
</dbReference>
<comment type="similarity">
    <text evidence="1">Belongs to the short-chain dehydrogenases/reductases (SDR) family.</text>
</comment>
<evidence type="ECO:0000259" key="3">
    <source>
        <dbReference type="SMART" id="SM00822"/>
    </source>
</evidence>
<evidence type="ECO:0000256" key="2">
    <source>
        <dbReference type="ARBA" id="ARBA00023002"/>
    </source>
</evidence>
<sequence>MRKNIVITGSTDGIGLETAKALLSQGHRVFLHGRQGDKLARVHDQLVQQFGGQQVQACAADMAELDQVRACAERFVRDGQTIDVLVNNAGVFKLASAMAHNGVDMRFMVNAVAPWVLTRALRPVLADEARVINLSSAAQAPVNLAALRGEQAIADDFSAYAQSKLALTMWSMEPERVGLRDGQSMVAVNPGSLLASKMVREGFGAAGHDLAIGVRILARLALSAEPIRSAAYFDNDAGDYADPHDDALDRTRRLAVLEAIEWVAQQRVAPA</sequence>
<proteinExistence type="inferred from homology"/>
<dbReference type="AlphaFoldDB" id="A0A1Y1SDN7"/>
<reference evidence="4 5" key="1">
    <citation type="submission" date="2013-04" db="EMBL/GenBank/DDBJ databases">
        <title>Oceanococcus atlanticus 22II-S10r2 Genome Sequencing.</title>
        <authorList>
            <person name="Lai Q."/>
            <person name="Li G."/>
            <person name="Shao Z."/>
        </authorList>
    </citation>
    <scope>NUCLEOTIDE SEQUENCE [LARGE SCALE GENOMIC DNA]</scope>
    <source>
        <strain evidence="4 5">22II-S10r2</strain>
    </source>
</reference>
<dbReference type="EMBL" id="AQQV01000002">
    <property type="protein sequence ID" value="ORE87108.1"/>
    <property type="molecule type" value="Genomic_DNA"/>
</dbReference>
<dbReference type="PANTHER" id="PTHR24320">
    <property type="entry name" value="RETINOL DEHYDROGENASE"/>
    <property type="match status" value="1"/>
</dbReference>
<dbReference type="OrthoDB" id="9810734at2"/>
<dbReference type="Proteomes" id="UP000192342">
    <property type="component" value="Unassembled WGS sequence"/>
</dbReference>
<dbReference type="Gene3D" id="3.40.50.720">
    <property type="entry name" value="NAD(P)-binding Rossmann-like Domain"/>
    <property type="match status" value="1"/>
</dbReference>
<keyword evidence="2" id="KW-0560">Oxidoreductase</keyword>
<dbReference type="SMART" id="SM00822">
    <property type="entry name" value="PKS_KR"/>
    <property type="match status" value="1"/>
</dbReference>
<evidence type="ECO:0000313" key="5">
    <source>
        <dbReference type="Proteomes" id="UP000192342"/>
    </source>
</evidence>
<keyword evidence="5" id="KW-1185">Reference proteome</keyword>
<dbReference type="InterPro" id="IPR002347">
    <property type="entry name" value="SDR_fam"/>
</dbReference>
<dbReference type="InterPro" id="IPR036291">
    <property type="entry name" value="NAD(P)-bd_dom_sf"/>
</dbReference>
<organism evidence="4 5">
    <name type="scientific">Oceanococcus atlanticus</name>
    <dbReference type="NCBI Taxonomy" id="1317117"/>
    <lineage>
        <taxon>Bacteria</taxon>
        <taxon>Pseudomonadati</taxon>
        <taxon>Pseudomonadota</taxon>
        <taxon>Gammaproteobacteria</taxon>
        <taxon>Chromatiales</taxon>
        <taxon>Oceanococcaceae</taxon>
        <taxon>Oceanococcus</taxon>
    </lineage>
</organism>
<comment type="caution">
    <text evidence="4">The sequence shown here is derived from an EMBL/GenBank/DDBJ whole genome shotgun (WGS) entry which is preliminary data.</text>
</comment>
<dbReference type="GO" id="GO:0016491">
    <property type="term" value="F:oxidoreductase activity"/>
    <property type="evidence" value="ECO:0007669"/>
    <property type="project" value="UniProtKB-KW"/>
</dbReference>
<feature type="domain" description="Ketoreductase" evidence="3">
    <location>
        <begin position="3"/>
        <end position="182"/>
    </location>
</feature>
<evidence type="ECO:0000256" key="1">
    <source>
        <dbReference type="ARBA" id="ARBA00006484"/>
    </source>
</evidence>
<dbReference type="RefSeq" id="WP_083561793.1">
    <property type="nucleotide sequence ID" value="NZ_AQQV01000002.1"/>
</dbReference>
<dbReference type="Pfam" id="PF00106">
    <property type="entry name" value="adh_short"/>
    <property type="match status" value="1"/>
</dbReference>
<dbReference type="PANTHER" id="PTHR24320:SF148">
    <property type="entry name" value="NAD(P)-BINDING ROSSMANN-FOLD SUPERFAMILY PROTEIN"/>
    <property type="match status" value="1"/>
</dbReference>
<dbReference type="InterPro" id="IPR057326">
    <property type="entry name" value="KR_dom"/>
</dbReference>